<keyword evidence="2" id="KW-1185">Reference proteome</keyword>
<dbReference type="Proteomes" id="UP000789525">
    <property type="component" value="Unassembled WGS sequence"/>
</dbReference>
<name>A0ACA9PKI3_9GLOM</name>
<organism evidence="1 2">
    <name type="scientific">Acaulospora colombiana</name>
    <dbReference type="NCBI Taxonomy" id="27376"/>
    <lineage>
        <taxon>Eukaryota</taxon>
        <taxon>Fungi</taxon>
        <taxon>Fungi incertae sedis</taxon>
        <taxon>Mucoromycota</taxon>
        <taxon>Glomeromycotina</taxon>
        <taxon>Glomeromycetes</taxon>
        <taxon>Diversisporales</taxon>
        <taxon>Acaulosporaceae</taxon>
        <taxon>Acaulospora</taxon>
    </lineage>
</organism>
<evidence type="ECO:0000313" key="1">
    <source>
        <dbReference type="EMBL" id="CAG8712916.1"/>
    </source>
</evidence>
<evidence type="ECO:0000313" key="2">
    <source>
        <dbReference type="Proteomes" id="UP000789525"/>
    </source>
</evidence>
<reference evidence="1" key="1">
    <citation type="submission" date="2021-06" db="EMBL/GenBank/DDBJ databases">
        <authorList>
            <person name="Kallberg Y."/>
            <person name="Tangrot J."/>
            <person name="Rosling A."/>
        </authorList>
    </citation>
    <scope>NUCLEOTIDE SEQUENCE</scope>
    <source>
        <strain evidence="1">CL356</strain>
    </source>
</reference>
<comment type="caution">
    <text evidence="1">The sequence shown here is derived from an EMBL/GenBank/DDBJ whole genome shotgun (WGS) entry which is preliminary data.</text>
</comment>
<dbReference type="EMBL" id="CAJVPT010035922">
    <property type="protein sequence ID" value="CAG8712916.1"/>
    <property type="molecule type" value="Genomic_DNA"/>
</dbReference>
<feature type="non-terminal residue" evidence="1">
    <location>
        <position position="421"/>
    </location>
</feature>
<sequence length="421" mass="45622">MFAQSAIVNPIPANDRAAKALIPKATIDDVLSWSGWDEGESALSRLTEWVGGLKAEGGGDYPEAAKTALRRVLDIVEAERADGTTKEEGETLVLWYTDSPPHHRSHRSVNRLLEIAAHGPPSNEPVDTSPFGLNKPTPMPPDTPTDKCLDWFHLSVQSAAANLKVYTILPPSMPDADAAFWVLLGRITRGSTFVIGGPVKEQAEEKVEIVFTTSGGGKFIRAVTDLSMTIVTEHLGIGYVGYMSKSKAKGKQKEAADSGDTAKSESAIRMLYYYYDPLDHIPDLKAAEPATSSSPAKEKKEVDAPPGIITNEDAGSQGFLPPPWRGANPDRSGTPLNAILRIGVTDEEVCQALVGKEQMLNSRQLPSEDSVSREGDAYAQKYEGETDAFREKVETLLRGVVTADIEAVPSFWIFSDIWKAG</sequence>
<accession>A0ACA9PKI3</accession>
<proteinExistence type="predicted"/>
<protein>
    <submittedName>
        <fullName evidence="1">9950_t:CDS:1</fullName>
    </submittedName>
</protein>
<gene>
    <name evidence="1" type="ORF">ACOLOM_LOCUS10764</name>
</gene>